<proteinExistence type="predicted"/>
<feature type="domain" description="SGNH hydrolase-type esterase" evidence="1">
    <location>
        <begin position="27"/>
        <end position="204"/>
    </location>
</feature>
<reference evidence="2 3" key="1">
    <citation type="submission" date="2021-01" db="EMBL/GenBank/DDBJ databases">
        <title>Genome public.</title>
        <authorList>
            <person name="Liu C."/>
            <person name="Sun Q."/>
        </authorList>
    </citation>
    <scope>NUCLEOTIDE SEQUENCE [LARGE SCALE GENOMIC DNA]</scope>
    <source>
        <strain evidence="2 3">JC656</strain>
    </source>
</reference>
<keyword evidence="3" id="KW-1185">Reference proteome</keyword>
<dbReference type="PANTHER" id="PTHR30383">
    <property type="entry name" value="THIOESTERASE 1/PROTEASE 1/LYSOPHOSPHOLIPASE L1"/>
    <property type="match status" value="1"/>
</dbReference>
<gene>
    <name evidence="2" type="ORF">JJE72_12290</name>
</gene>
<dbReference type="SUPFAM" id="SSF52266">
    <property type="entry name" value="SGNH hydrolase"/>
    <property type="match status" value="1"/>
</dbReference>
<dbReference type="InterPro" id="IPR051532">
    <property type="entry name" value="Ester_Hydrolysis_Enzymes"/>
</dbReference>
<dbReference type="EMBL" id="JAERRC010000030">
    <property type="protein sequence ID" value="MBL0706280.1"/>
    <property type="molecule type" value="Genomic_DNA"/>
</dbReference>
<protein>
    <recommendedName>
        <fullName evidence="1">SGNH hydrolase-type esterase domain-containing protein</fullName>
    </recommendedName>
</protein>
<dbReference type="PANTHER" id="PTHR30383:SF5">
    <property type="entry name" value="SGNH HYDROLASE-TYPE ESTERASE DOMAIN-CONTAINING PROTEIN"/>
    <property type="match status" value="1"/>
</dbReference>
<name>A0ABS1K3S2_9MICC</name>
<dbReference type="RefSeq" id="WP_189692689.1">
    <property type="nucleotide sequence ID" value="NZ_BNCM01000003.1"/>
</dbReference>
<dbReference type="InterPro" id="IPR036514">
    <property type="entry name" value="SGNH_hydro_sf"/>
</dbReference>
<accession>A0ABS1K3S2</accession>
<evidence type="ECO:0000259" key="1">
    <source>
        <dbReference type="Pfam" id="PF13472"/>
    </source>
</evidence>
<dbReference type="Proteomes" id="UP000639051">
    <property type="component" value="Unassembled WGS sequence"/>
</dbReference>
<evidence type="ECO:0000313" key="2">
    <source>
        <dbReference type="EMBL" id="MBL0706280.1"/>
    </source>
</evidence>
<dbReference type="Pfam" id="PF13472">
    <property type="entry name" value="Lipase_GDSL_2"/>
    <property type="match status" value="1"/>
</dbReference>
<sequence>MDIVTLGMARAEAMKRHAHHPPQTMVVIGDSLTEQGGMIAAAPQLKPVSAWTWANVLLGQRFEILKNSGIGGQTTTQIRSRLQTDALDLKPGWVHLLCGTNNMGTAGGVATAKADITAMLDSLNAAGVMTILGTIPPRITPSYTGTMKADTMELNRWIVQTARTRPNVILADYFTALAEAGGNYADPLYGGNSTSDGVHLSARGGYACGRALADAILAHGTSAPAQRFHPSVSANGINLLPYPHLNGTSATAAPQGTTVSGSAAASATWNTAPAKDQPMPWKVLTVANGAGNMSLQQNANVGANGLAVGDTVRAYLEFDMSGLDQAAAAGAQAFYLSVRQWNGSSYTNTDSAMSDYNSPNADRAGVIRTHDVTIVAGTTVVVWELFIWGGGTYKIRRAGLYRTAALNAA</sequence>
<dbReference type="Gene3D" id="3.40.50.1110">
    <property type="entry name" value="SGNH hydrolase"/>
    <property type="match status" value="1"/>
</dbReference>
<evidence type="ECO:0000313" key="3">
    <source>
        <dbReference type="Proteomes" id="UP000639051"/>
    </source>
</evidence>
<dbReference type="InterPro" id="IPR013830">
    <property type="entry name" value="SGNH_hydro"/>
</dbReference>
<comment type="caution">
    <text evidence="2">The sequence shown here is derived from an EMBL/GenBank/DDBJ whole genome shotgun (WGS) entry which is preliminary data.</text>
</comment>
<organism evidence="2 3">
    <name type="scientific">Sinomonas cellulolyticus</name>
    <dbReference type="NCBI Taxonomy" id="2801916"/>
    <lineage>
        <taxon>Bacteria</taxon>
        <taxon>Bacillati</taxon>
        <taxon>Actinomycetota</taxon>
        <taxon>Actinomycetes</taxon>
        <taxon>Micrococcales</taxon>
        <taxon>Micrococcaceae</taxon>
        <taxon>Sinomonas</taxon>
    </lineage>
</organism>